<accession>A0A1M5I2W5</accession>
<comment type="subcellular location">
    <subcellularLocation>
        <location evidence="1">Cell membrane</location>
    </subcellularLocation>
</comment>
<dbReference type="CDD" id="cd02525">
    <property type="entry name" value="Succinoglycan_BP_ExoA"/>
    <property type="match status" value="1"/>
</dbReference>
<evidence type="ECO:0000313" key="8">
    <source>
        <dbReference type="EMBL" id="SHG22517.1"/>
    </source>
</evidence>
<feature type="transmembrane region" description="Helical" evidence="7">
    <location>
        <begin position="296"/>
        <end position="317"/>
    </location>
</feature>
<organism evidence="8 9">
    <name type="scientific">Jatrophihabitans endophyticus</name>
    <dbReference type="NCBI Taxonomy" id="1206085"/>
    <lineage>
        <taxon>Bacteria</taxon>
        <taxon>Bacillati</taxon>
        <taxon>Actinomycetota</taxon>
        <taxon>Actinomycetes</taxon>
        <taxon>Jatrophihabitantales</taxon>
        <taxon>Jatrophihabitantaceae</taxon>
        <taxon>Jatrophihabitans</taxon>
    </lineage>
</organism>
<evidence type="ECO:0000256" key="2">
    <source>
        <dbReference type="ARBA" id="ARBA00022475"/>
    </source>
</evidence>
<sequence length="371" mass="39083">MSAAPDDAADAADASGVGSSPAPPPTVTVIMTALEEEKHLTAAVESVFTQDYDGPLDLVVAVGPSRDSTRALADRLAREHADRMQVVDNPTGRTPAGLNRAIAAIGPGTTVVVRTDGHATLPPSYVRTAVDVLQRTGAANVGGMMVPEGSTTFERAVARAMSEPIGLGSVPFHVGGEAGPADTVYLGVFTRSVLDKTGGFDEHFARAQDWELNHRIRDLGETVWFDPRLQVTYRPRPNLRRLATQFHGSGRWRWQIIRAYPATASARYLAAPGTTFVLGAAAATLIGNAATRRNRVVGAIAGAAPAGYLAVVLGGAARSRRGLSRGASAWYPAVLVTMHLSWGSGFLAEMFSDAVTAARGRRRRVPVGGGR</sequence>
<keyword evidence="9" id="KW-1185">Reference proteome</keyword>
<dbReference type="GO" id="GO:0016757">
    <property type="term" value="F:glycosyltransferase activity"/>
    <property type="evidence" value="ECO:0007669"/>
    <property type="project" value="UniProtKB-KW"/>
</dbReference>
<dbReference type="PANTHER" id="PTHR43646">
    <property type="entry name" value="GLYCOSYLTRANSFERASE"/>
    <property type="match status" value="1"/>
</dbReference>
<feature type="transmembrane region" description="Helical" evidence="7">
    <location>
        <begin position="329"/>
        <end position="352"/>
    </location>
</feature>
<evidence type="ECO:0000256" key="7">
    <source>
        <dbReference type="SAM" id="Phobius"/>
    </source>
</evidence>
<dbReference type="Pfam" id="PF13641">
    <property type="entry name" value="Glyco_tranf_2_3"/>
    <property type="match status" value="1"/>
</dbReference>
<keyword evidence="4 8" id="KW-0808">Transferase</keyword>
<feature type="region of interest" description="Disordered" evidence="6">
    <location>
        <begin position="1"/>
        <end position="23"/>
    </location>
</feature>
<evidence type="ECO:0000256" key="3">
    <source>
        <dbReference type="ARBA" id="ARBA00022676"/>
    </source>
</evidence>
<dbReference type="SUPFAM" id="SSF53448">
    <property type="entry name" value="Nucleotide-diphospho-sugar transferases"/>
    <property type="match status" value="1"/>
</dbReference>
<reference evidence="8 9" key="1">
    <citation type="submission" date="2016-11" db="EMBL/GenBank/DDBJ databases">
        <authorList>
            <person name="Jaros S."/>
            <person name="Januszkiewicz K."/>
            <person name="Wedrychowicz H."/>
        </authorList>
    </citation>
    <scope>NUCLEOTIDE SEQUENCE [LARGE SCALE GENOMIC DNA]</scope>
    <source>
        <strain evidence="8 9">DSM 45627</strain>
    </source>
</reference>
<dbReference type="OrthoDB" id="1757142at2"/>
<evidence type="ECO:0000313" key="9">
    <source>
        <dbReference type="Proteomes" id="UP000186132"/>
    </source>
</evidence>
<gene>
    <name evidence="8" type="ORF">SAMN05443575_1731</name>
</gene>
<dbReference type="Gene3D" id="3.90.550.10">
    <property type="entry name" value="Spore Coat Polysaccharide Biosynthesis Protein SpsA, Chain A"/>
    <property type="match status" value="1"/>
</dbReference>
<dbReference type="AlphaFoldDB" id="A0A1M5I2W5"/>
<dbReference type="PANTHER" id="PTHR43646:SF2">
    <property type="entry name" value="GLYCOSYLTRANSFERASE 2-LIKE DOMAIN-CONTAINING PROTEIN"/>
    <property type="match status" value="1"/>
</dbReference>
<keyword evidence="3" id="KW-0328">Glycosyltransferase</keyword>
<keyword evidence="7" id="KW-1133">Transmembrane helix</keyword>
<evidence type="ECO:0000256" key="1">
    <source>
        <dbReference type="ARBA" id="ARBA00004236"/>
    </source>
</evidence>
<dbReference type="EMBL" id="FQVU01000002">
    <property type="protein sequence ID" value="SHG22517.1"/>
    <property type="molecule type" value="Genomic_DNA"/>
</dbReference>
<dbReference type="Proteomes" id="UP000186132">
    <property type="component" value="Unassembled WGS sequence"/>
</dbReference>
<dbReference type="STRING" id="1206085.SAMN05443575_1731"/>
<evidence type="ECO:0000256" key="5">
    <source>
        <dbReference type="ARBA" id="ARBA00023136"/>
    </source>
</evidence>
<proteinExistence type="predicted"/>
<feature type="transmembrane region" description="Helical" evidence="7">
    <location>
        <begin position="268"/>
        <end position="289"/>
    </location>
</feature>
<dbReference type="InterPro" id="IPR029044">
    <property type="entry name" value="Nucleotide-diphossugar_trans"/>
</dbReference>
<feature type="compositionally biased region" description="Low complexity" evidence="6">
    <location>
        <begin position="1"/>
        <end position="20"/>
    </location>
</feature>
<dbReference type="RefSeq" id="WP_073388611.1">
    <property type="nucleotide sequence ID" value="NZ_FQVU01000002.1"/>
</dbReference>
<keyword evidence="5 7" id="KW-0472">Membrane</keyword>
<name>A0A1M5I2W5_9ACTN</name>
<dbReference type="GO" id="GO:0005886">
    <property type="term" value="C:plasma membrane"/>
    <property type="evidence" value="ECO:0007669"/>
    <property type="project" value="UniProtKB-SubCell"/>
</dbReference>
<protein>
    <submittedName>
        <fullName evidence="8">Glycosyltransferase like family 2</fullName>
    </submittedName>
</protein>
<evidence type="ECO:0000256" key="6">
    <source>
        <dbReference type="SAM" id="MobiDB-lite"/>
    </source>
</evidence>
<keyword evidence="7" id="KW-0812">Transmembrane</keyword>
<keyword evidence="2" id="KW-1003">Cell membrane</keyword>
<evidence type="ECO:0000256" key="4">
    <source>
        <dbReference type="ARBA" id="ARBA00022679"/>
    </source>
</evidence>